<dbReference type="EMBL" id="JPOX01000006">
    <property type="protein sequence ID" value="KFX51025.1"/>
    <property type="molecule type" value="Genomic_DNA"/>
</dbReference>
<evidence type="ECO:0000256" key="1">
    <source>
        <dbReference type="SAM" id="MobiDB-lite"/>
    </source>
</evidence>
<feature type="region of interest" description="Disordered" evidence="1">
    <location>
        <begin position="310"/>
        <end position="343"/>
    </location>
</feature>
<feature type="compositionally biased region" description="Polar residues" evidence="1">
    <location>
        <begin position="329"/>
        <end position="343"/>
    </location>
</feature>
<dbReference type="EMBL" id="JPOX01000006">
    <property type="protein sequence ID" value="KFX51027.1"/>
    <property type="molecule type" value="Genomic_DNA"/>
</dbReference>
<reference evidence="2" key="2">
    <citation type="journal article" date="2014" name="PLoS Genet.">
        <title>Signature gene expression reveals novel clues to the molecular mechanisms of dimorphic transition in Penicillium marneffei.</title>
        <authorList>
            <person name="Yang E."/>
            <person name="Wang G."/>
            <person name="Cai J."/>
            <person name="Woo P.C."/>
            <person name="Lau S.K."/>
            <person name="Yuen K.-Y."/>
            <person name="Chow W.-N."/>
            <person name="Lin X."/>
        </authorList>
    </citation>
    <scope>NUCLEOTIDE SEQUENCE</scope>
    <source>
        <strain evidence="2">PM1</strain>
    </source>
</reference>
<feature type="compositionally biased region" description="Low complexity" evidence="1">
    <location>
        <begin position="150"/>
        <end position="168"/>
    </location>
</feature>
<name>A0A093VET2_TALMA</name>
<feature type="region of interest" description="Disordered" evidence="1">
    <location>
        <begin position="1"/>
        <end position="38"/>
    </location>
</feature>
<accession>A0A093VET2</accession>
<reference key="1">
    <citation type="journal article" date="2014" name="PLoS Genet.">
        <title>Signature Gene Expression Reveals Novel Clues to the Molecular Mechanisms of Dimorphic Transition in Penicillium marneffei.</title>
        <authorList>
            <person name="Yang E."/>
            <person name="Wang G."/>
            <person name="Cai J."/>
            <person name="Woo P.C."/>
            <person name="Lau S.K."/>
            <person name="Yuen K.-Y."/>
            <person name="Chow W.-N."/>
            <person name="Lin X."/>
        </authorList>
    </citation>
    <scope>NUCLEOTIDE SEQUENCE [LARGE SCALE GENOMIC DNA]</scope>
    <source>
        <strain>PM1</strain>
    </source>
</reference>
<dbReference type="AlphaFoldDB" id="A0A093VET2"/>
<sequence length="449" mass="49581">MGSLGDLDLDASPVQRSKEENQERAFVAASRRKDRSLDARLESANRASMLHKKRTGKALHITKEIVEKEAMYEEVDERYQEKRLTLLKAHTTQLEAQFHRHLMATMAMSRQQQQQARVSPTGGIQKMRNPSVGSAVNYFENNHKVQIQPEAPISPTASSSTAPRTTSPGLDMYAAPSSSSSDSSSFAQTPSTGCYASTPLTCPQYIDTGLMSPSVSPRNSTYQQQCMNPMQSLHMRSTSMAQGATPGTVPYTRQRFASYPDVFALQAPQMVTPIQTIANINFRASSEPSSELSATPAPIGPVMTTMQEKNGLLPSPALSPPSLTTDSSQKNSCSDNTQFSSQVSPPVQVQFNDADLFKQQPLLGAPENPDPDYNEFLNFATNMEDQWQYPMVNAPFEDFMNLETLDCDMSHSGLYRISLSDAYITSFCPLEDHLDDLTLDQIPFVALAY</sequence>
<proteinExistence type="predicted"/>
<organism evidence="2">
    <name type="scientific">Talaromyces marneffei PM1</name>
    <dbReference type="NCBI Taxonomy" id="1077442"/>
    <lineage>
        <taxon>Eukaryota</taxon>
        <taxon>Fungi</taxon>
        <taxon>Dikarya</taxon>
        <taxon>Ascomycota</taxon>
        <taxon>Pezizomycotina</taxon>
        <taxon>Eurotiomycetes</taxon>
        <taxon>Eurotiomycetidae</taxon>
        <taxon>Eurotiales</taxon>
        <taxon>Trichocomaceae</taxon>
        <taxon>Talaromyces</taxon>
        <taxon>Talaromyces sect. Talaromyces</taxon>
    </lineage>
</organism>
<feature type="compositionally biased region" description="Low complexity" evidence="1">
    <location>
        <begin position="312"/>
        <end position="328"/>
    </location>
</feature>
<protein>
    <submittedName>
        <fullName evidence="2">Uncharacterized protein</fullName>
    </submittedName>
</protein>
<gene>
    <name evidence="2" type="ORF">GQ26_0062800</name>
</gene>
<comment type="caution">
    <text evidence="2">The sequence shown here is derived from an EMBL/GenBank/DDBJ whole genome shotgun (WGS) entry which is preliminary data.</text>
</comment>
<feature type="region of interest" description="Disordered" evidence="1">
    <location>
        <begin position="150"/>
        <end position="190"/>
    </location>
</feature>
<evidence type="ECO:0000313" key="2">
    <source>
        <dbReference type="EMBL" id="KFX51027.1"/>
    </source>
</evidence>